<evidence type="ECO:0000313" key="3">
    <source>
        <dbReference type="Proteomes" id="UP000255277"/>
    </source>
</evidence>
<dbReference type="Proteomes" id="UP000255277">
    <property type="component" value="Unassembled WGS sequence"/>
</dbReference>
<evidence type="ECO:0000313" key="2">
    <source>
        <dbReference type="EMBL" id="SUM31297.1"/>
    </source>
</evidence>
<feature type="domain" description="Condensation" evidence="1">
    <location>
        <begin position="4"/>
        <end position="81"/>
    </location>
</feature>
<proteinExistence type="predicted"/>
<name>A0A380FAS5_STAGA</name>
<dbReference type="GO" id="GO:0003824">
    <property type="term" value="F:catalytic activity"/>
    <property type="evidence" value="ECO:0007669"/>
    <property type="project" value="InterPro"/>
</dbReference>
<dbReference type="AlphaFoldDB" id="A0A380FAS5"/>
<protein>
    <submittedName>
        <fullName evidence="2">Gramicidin S synthase II</fullName>
    </submittedName>
</protein>
<gene>
    <name evidence="2" type="primary">grsB_1</name>
    <name evidence="2" type="ORF">NCTC12195_00704</name>
</gene>
<accession>A0A380FAS5</accession>
<dbReference type="InterPro" id="IPR023213">
    <property type="entry name" value="CAT-like_dom_sf"/>
</dbReference>
<dbReference type="GO" id="GO:0008610">
    <property type="term" value="P:lipid biosynthetic process"/>
    <property type="evidence" value="ECO:0007669"/>
    <property type="project" value="UniProtKB-ARBA"/>
</dbReference>
<dbReference type="EMBL" id="UHDK01000001">
    <property type="protein sequence ID" value="SUM31297.1"/>
    <property type="molecule type" value="Genomic_DNA"/>
</dbReference>
<dbReference type="InterPro" id="IPR001242">
    <property type="entry name" value="Condensation_dom"/>
</dbReference>
<dbReference type="Gene3D" id="3.30.559.10">
    <property type="entry name" value="Chloramphenicol acetyltransferase-like domain"/>
    <property type="match status" value="1"/>
</dbReference>
<organism evidence="2 3">
    <name type="scientific">Staphylococcus gallinarum</name>
    <dbReference type="NCBI Taxonomy" id="1293"/>
    <lineage>
        <taxon>Bacteria</taxon>
        <taxon>Bacillati</taxon>
        <taxon>Bacillota</taxon>
        <taxon>Bacilli</taxon>
        <taxon>Bacillales</taxon>
        <taxon>Staphylococcaceae</taxon>
        <taxon>Staphylococcus</taxon>
    </lineage>
</organism>
<dbReference type="SUPFAM" id="SSF52777">
    <property type="entry name" value="CoA-dependent acyltransferases"/>
    <property type="match status" value="1"/>
</dbReference>
<evidence type="ECO:0000259" key="1">
    <source>
        <dbReference type="Pfam" id="PF00668"/>
    </source>
</evidence>
<dbReference type="Pfam" id="PF00668">
    <property type="entry name" value="Condensation"/>
    <property type="match status" value="1"/>
</dbReference>
<reference evidence="2 3" key="1">
    <citation type="submission" date="2018-06" db="EMBL/GenBank/DDBJ databases">
        <authorList>
            <consortium name="Pathogen Informatics"/>
            <person name="Doyle S."/>
        </authorList>
    </citation>
    <scope>NUCLEOTIDE SEQUENCE [LARGE SCALE GENOMIC DNA]</scope>
    <source>
        <strain evidence="2 3">NCTC12195</strain>
    </source>
</reference>
<sequence>MYSKTLIERHETLRTHFETIDGEPVQVINDSAEINVEYAEISTDHYETLLDDFVQPFDLSQAPLLKVKIVKVAESRYVLLF</sequence>